<organism evidence="3 4">
    <name type="scientific">Bombardia bombarda</name>
    <dbReference type="NCBI Taxonomy" id="252184"/>
    <lineage>
        <taxon>Eukaryota</taxon>
        <taxon>Fungi</taxon>
        <taxon>Dikarya</taxon>
        <taxon>Ascomycota</taxon>
        <taxon>Pezizomycotina</taxon>
        <taxon>Sordariomycetes</taxon>
        <taxon>Sordariomycetidae</taxon>
        <taxon>Sordariales</taxon>
        <taxon>Lasiosphaeriaceae</taxon>
        <taxon>Bombardia</taxon>
    </lineage>
</organism>
<evidence type="ECO:0000313" key="4">
    <source>
        <dbReference type="Proteomes" id="UP001174934"/>
    </source>
</evidence>
<feature type="domain" description="NADP-dependent oxidoreductase" evidence="2">
    <location>
        <begin position="71"/>
        <end position="252"/>
    </location>
</feature>
<dbReference type="SUPFAM" id="SSF51430">
    <property type="entry name" value="NAD(P)-linked oxidoreductase"/>
    <property type="match status" value="1"/>
</dbReference>
<dbReference type="PANTHER" id="PTHR43827">
    <property type="entry name" value="2,5-DIKETO-D-GLUCONIC ACID REDUCTASE"/>
    <property type="match status" value="1"/>
</dbReference>
<dbReference type="Proteomes" id="UP001174934">
    <property type="component" value="Unassembled WGS sequence"/>
</dbReference>
<dbReference type="InterPro" id="IPR020471">
    <property type="entry name" value="AKR"/>
</dbReference>
<dbReference type="AlphaFoldDB" id="A0AA39XJ95"/>
<keyword evidence="4" id="KW-1185">Reference proteome</keyword>
<dbReference type="Gene3D" id="3.20.20.100">
    <property type="entry name" value="NADP-dependent oxidoreductase domain"/>
    <property type="match status" value="1"/>
</dbReference>
<reference evidence="3" key="1">
    <citation type="submission" date="2023-06" db="EMBL/GenBank/DDBJ databases">
        <title>Genome-scale phylogeny and comparative genomics of the fungal order Sordariales.</title>
        <authorList>
            <consortium name="Lawrence Berkeley National Laboratory"/>
            <person name="Hensen N."/>
            <person name="Bonometti L."/>
            <person name="Westerberg I."/>
            <person name="Brannstrom I.O."/>
            <person name="Guillou S."/>
            <person name="Cros-Aarteil S."/>
            <person name="Calhoun S."/>
            <person name="Haridas S."/>
            <person name="Kuo A."/>
            <person name="Mondo S."/>
            <person name="Pangilinan J."/>
            <person name="Riley R."/>
            <person name="LaButti K."/>
            <person name="Andreopoulos B."/>
            <person name="Lipzen A."/>
            <person name="Chen C."/>
            <person name="Yanf M."/>
            <person name="Daum C."/>
            <person name="Ng V."/>
            <person name="Clum A."/>
            <person name="Steindorff A."/>
            <person name="Ohm R."/>
            <person name="Martin F."/>
            <person name="Silar P."/>
            <person name="Natvig D."/>
            <person name="Lalanne C."/>
            <person name="Gautier V."/>
            <person name="Ament-velasquez S.L."/>
            <person name="Kruys A."/>
            <person name="Hutchinson M.I."/>
            <person name="Powell A.J."/>
            <person name="Barry K."/>
            <person name="Miller A.N."/>
            <person name="Grigoriev I.V."/>
            <person name="Debuchy R."/>
            <person name="Gladieux P."/>
            <person name="Thoren M.H."/>
            <person name="Johannesson H."/>
        </authorList>
    </citation>
    <scope>NUCLEOTIDE SEQUENCE</scope>
    <source>
        <strain evidence="3">SMH3391-2</strain>
    </source>
</reference>
<keyword evidence="1" id="KW-0560">Oxidoreductase</keyword>
<proteinExistence type="predicted"/>
<gene>
    <name evidence="3" type="ORF">B0T17DRAFT_28709</name>
</gene>
<sequence length="349" mass="38546">MDRFSQRQASLLLSSPAKLRTIIAPFFYNTSTRTCKMMSTTNPNPQAAAPAPSAAARQKMEMPPLIYGTAWKKERTADLVYQAIKAGFRGIDTAAMRRHYDEELTGHGIHRAIQEGLVTRADLYIQTKFSPGDDAFADTTKYPTITSQVLASVASSLRSLSTPASDAETQPPYLDSLVMHFPFHSPQDTLEAWATLSTLVPSQIRSLGISNVTLPTLELLHHQSSTPISVVQNRFRRAEHAWDVAVRAWCAQHSAVYQGFWTLTGNRAEWQGSKFVRDVAEGAGVPLATAWYALLLAADIVVLDGTTDPVHMREDVEGVEKVAVWRGTEAGRLVWERSFEAFDRLVGGV</sequence>
<accession>A0AA39XJ95</accession>
<dbReference type="Pfam" id="PF00248">
    <property type="entry name" value="Aldo_ket_red"/>
    <property type="match status" value="1"/>
</dbReference>
<dbReference type="InterPro" id="IPR036812">
    <property type="entry name" value="NAD(P)_OxRdtase_dom_sf"/>
</dbReference>
<comment type="caution">
    <text evidence="3">The sequence shown here is derived from an EMBL/GenBank/DDBJ whole genome shotgun (WGS) entry which is preliminary data.</text>
</comment>
<evidence type="ECO:0000259" key="2">
    <source>
        <dbReference type="Pfam" id="PF00248"/>
    </source>
</evidence>
<evidence type="ECO:0000313" key="3">
    <source>
        <dbReference type="EMBL" id="KAK0635053.1"/>
    </source>
</evidence>
<dbReference type="EMBL" id="JAULSR010000001">
    <property type="protein sequence ID" value="KAK0635053.1"/>
    <property type="molecule type" value="Genomic_DNA"/>
</dbReference>
<dbReference type="InterPro" id="IPR023210">
    <property type="entry name" value="NADP_OxRdtase_dom"/>
</dbReference>
<dbReference type="PANTHER" id="PTHR43827:SF8">
    <property type="entry name" value="ALDO_KETO REDUCTASE FAMILY PROTEIN"/>
    <property type="match status" value="1"/>
</dbReference>
<protein>
    <submittedName>
        <fullName evidence="3">NADP-dependent oxidoreductase domain-containing protein</fullName>
    </submittedName>
</protein>
<evidence type="ECO:0000256" key="1">
    <source>
        <dbReference type="ARBA" id="ARBA00023002"/>
    </source>
</evidence>
<name>A0AA39XJ95_9PEZI</name>
<dbReference type="GO" id="GO:0016491">
    <property type="term" value="F:oxidoreductase activity"/>
    <property type="evidence" value="ECO:0007669"/>
    <property type="project" value="UniProtKB-KW"/>
</dbReference>